<dbReference type="Proteomes" id="UP000886657">
    <property type="component" value="Unassembled WGS sequence"/>
</dbReference>
<dbReference type="EMBL" id="JADKIO010000012">
    <property type="protein sequence ID" value="MBK9797797.1"/>
    <property type="molecule type" value="Genomic_DNA"/>
</dbReference>
<name>A0A9D7SHJ2_9BACT</name>
<organism evidence="1 2">
    <name type="scientific">Candidatus Geothrix skivensis</name>
    <dbReference type="NCBI Taxonomy" id="2954439"/>
    <lineage>
        <taxon>Bacteria</taxon>
        <taxon>Pseudomonadati</taxon>
        <taxon>Acidobacteriota</taxon>
        <taxon>Holophagae</taxon>
        <taxon>Holophagales</taxon>
        <taxon>Holophagaceae</taxon>
        <taxon>Geothrix</taxon>
    </lineage>
</organism>
<sequence length="240" mass="26374">MRSLGMGMLMVLPLGAQGLVEVEATRWQSRLNEVRKPAQGGTTFELGDLLGQDPIWAGRMTVSWDLSPRQGIRILLAPFEATGTGVFQTPVTFEGKVFGPQAPTEGRYRFNSWRATWRYTWVSTEAWTLKVGATAKIRDAKVQLTQGGLTAGTSNVGFVPLAHLSVERRLPGALSALFETDALAAPQGRAVDAALMLRWQASPRTHVDIGYRLLEGGADNDKLYTWARLDGWRVGMGVRF</sequence>
<reference evidence="1" key="1">
    <citation type="submission" date="2020-10" db="EMBL/GenBank/DDBJ databases">
        <title>Connecting structure to function with the recovery of over 1000 high-quality activated sludge metagenome-assembled genomes encoding full-length rRNA genes using long-read sequencing.</title>
        <authorList>
            <person name="Singleton C.M."/>
            <person name="Petriglieri F."/>
            <person name="Kristensen J.M."/>
            <person name="Kirkegaard R.H."/>
            <person name="Michaelsen T.Y."/>
            <person name="Andersen M.H."/>
            <person name="Karst S.M."/>
            <person name="Dueholm M.S."/>
            <person name="Nielsen P.H."/>
            <person name="Albertsen M."/>
        </authorList>
    </citation>
    <scope>NUCLEOTIDE SEQUENCE</scope>
    <source>
        <strain evidence="1">Skiv_18-Q3-R9-52_MAXAC.067</strain>
    </source>
</reference>
<proteinExistence type="predicted"/>
<evidence type="ECO:0000313" key="2">
    <source>
        <dbReference type="Proteomes" id="UP000886657"/>
    </source>
</evidence>
<evidence type="ECO:0000313" key="1">
    <source>
        <dbReference type="EMBL" id="MBK9797797.1"/>
    </source>
</evidence>
<accession>A0A9D7SHJ2</accession>
<dbReference type="AlphaFoldDB" id="A0A9D7SHJ2"/>
<comment type="caution">
    <text evidence="1">The sequence shown here is derived from an EMBL/GenBank/DDBJ whole genome shotgun (WGS) entry which is preliminary data.</text>
</comment>
<protein>
    <submittedName>
        <fullName evidence="1">Uncharacterized protein</fullName>
    </submittedName>
</protein>
<gene>
    <name evidence="1" type="ORF">IPP58_15200</name>
</gene>